<dbReference type="InterPro" id="IPR018378">
    <property type="entry name" value="C-type_lectin_CS"/>
</dbReference>
<keyword evidence="1" id="KW-1015">Disulfide bond</keyword>
<dbReference type="Proteomes" id="UP000694568">
    <property type="component" value="Unplaced"/>
</dbReference>
<keyword evidence="4" id="KW-1185">Reference proteome</keyword>
<dbReference type="InterPro" id="IPR016186">
    <property type="entry name" value="C-type_lectin-like/link_sf"/>
</dbReference>
<organism evidence="3 4">
    <name type="scientific">Sander lucioperca</name>
    <name type="common">Pike-perch</name>
    <name type="synonym">Perca lucioperca</name>
    <dbReference type="NCBI Taxonomy" id="283035"/>
    <lineage>
        <taxon>Eukaryota</taxon>
        <taxon>Metazoa</taxon>
        <taxon>Chordata</taxon>
        <taxon>Craniata</taxon>
        <taxon>Vertebrata</taxon>
        <taxon>Euteleostomi</taxon>
        <taxon>Actinopterygii</taxon>
        <taxon>Neopterygii</taxon>
        <taxon>Teleostei</taxon>
        <taxon>Neoteleostei</taxon>
        <taxon>Acanthomorphata</taxon>
        <taxon>Eupercaria</taxon>
        <taxon>Perciformes</taxon>
        <taxon>Percoidei</taxon>
        <taxon>Percidae</taxon>
        <taxon>Luciopercinae</taxon>
        <taxon>Sander</taxon>
    </lineage>
</organism>
<dbReference type="GeneTree" id="ENSGT01110000267403"/>
<dbReference type="Gene3D" id="3.10.100.10">
    <property type="entry name" value="Mannose-Binding Protein A, subunit A"/>
    <property type="match status" value="2"/>
</dbReference>
<proteinExistence type="predicted"/>
<evidence type="ECO:0000256" key="1">
    <source>
        <dbReference type="ARBA" id="ARBA00023157"/>
    </source>
</evidence>
<feature type="domain" description="C-type lectin" evidence="2">
    <location>
        <begin position="73"/>
        <end position="155"/>
    </location>
</feature>
<feature type="domain" description="C-type lectin" evidence="2">
    <location>
        <begin position="1"/>
        <end position="70"/>
    </location>
</feature>
<accession>A0A8C9Y8R0</accession>
<dbReference type="Ensembl" id="ENSSLUT00000022845.1">
    <property type="protein sequence ID" value="ENSSLUP00000022110.1"/>
    <property type="gene ID" value="ENSSLUG00000010183.1"/>
</dbReference>
<dbReference type="PANTHER" id="PTHR45784">
    <property type="entry name" value="C-TYPE LECTIN DOMAIN FAMILY 20 MEMBER A-RELATED"/>
    <property type="match status" value="1"/>
</dbReference>
<sequence>RAESNSLYQNQRAWIGLSRDSWRWSLSDTSFYKPGETEFRRWMTGRPNTGYSYKVCTWMHYDGLWDDDRCHGSVRNMTENQMVHAMIPAGVNWVWIGLFRDSWKWSDGSTSSFSFWKNGQPDNKNGNETCVAADFSQSGTLEDWPCDMERAFICYGPGEC</sequence>
<dbReference type="InterPro" id="IPR001304">
    <property type="entry name" value="C-type_lectin-like"/>
</dbReference>
<name>A0A8C9Y8R0_SANLU</name>
<dbReference type="PROSITE" id="PS00615">
    <property type="entry name" value="C_TYPE_LECTIN_1"/>
    <property type="match status" value="1"/>
</dbReference>
<dbReference type="SUPFAM" id="SSF56436">
    <property type="entry name" value="C-type lectin-like"/>
    <property type="match status" value="2"/>
</dbReference>
<dbReference type="PROSITE" id="PS50041">
    <property type="entry name" value="C_TYPE_LECTIN_2"/>
    <property type="match status" value="2"/>
</dbReference>
<dbReference type="AlphaFoldDB" id="A0A8C9Y8R0"/>
<reference evidence="3" key="2">
    <citation type="submission" date="2025-09" db="UniProtKB">
        <authorList>
            <consortium name="Ensembl"/>
        </authorList>
    </citation>
    <scope>IDENTIFICATION</scope>
</reference>
<evidence type="ECO:0000259" key="2">
    <source>
        <dbReference type="PROSITE" id="PS50041"/>
    </source>
</evidence>
<dbReference type="PANTHER" id="PTHR45784:SF3">
    <property type="entry name" value="C-TYPE LECTIN DOMAIN FAMILY 4 MEMBER K-LIKE-RELATED"/>
    <property type="match status" value="1"/>
</dbReference>
<reference evidence="3" key="1">
    <citation type="submission" date="2025-08" db="UniProtKB">
        <authorList>
            <consortium name="Ensembl"/>
        </authorList>
    </citation>
    <scope>IDENTIFICATION</scope>
</reference>
<evidence type="ECO:0000313" key="4">
    <source>
        <dbReference type="Proteomes" id="UP000694568"/>
    </source>
</evidence>
<dbReference type="SMART" id="SM00034">
    <property type="entry name" value="CLECT"/>
    <property type="match status" value="1"/>
</dbReference>
<dbReference type="InterPro" id="IPR016187">
    <property type="entry name" value="CTDL_fold"/>
</dbReference>
<evidence type="ECO:0000313" key="3">
    <source>
        <dbReference type="Ensembl" id="ENSSLUP00000022110.1"/>
    </source>
</evidence>
<dbReference type="Pfam" id="PF00059">
    <property type="entry name" value="Lectin_C"/>
    <property type="match status" value="1"/>
</dbReference>
<protein>
    <recommendedName>
        <fullName evidence="2">C-type lectin domain-containing protein</fullName>
    </recommendedName>
</protein>